<evidence type="ECO:0000313" key="5">
    <source>
        <dbReference type="Proteomes" id="UP000054007"/>
    </source>
</evidence>
<dbReference type="PANTHER" id="PTHR19134">
    <property type="entry name" value="RECEPTOR-TYPE TYROSINE-PROTEIN PHOSPHATASE"/>
    <property type="match status" value="1"/>
</dbReference>
<dbReference type="Proteomes" id="UP000054007">
    <property type="component" value="Unassembled WGS sequence"/>
</dbReference>
<organism evidence="4 5">
    <name type="scientific">Cylindrobasidium torrendii FP15055 ss-10</name>
    <dbReference type="NCBI Taxonomy" id="1314674"/>
    <lineage>
        <taxon>Eukaryota</taxon>
        <taxon>Fungi</taxon>
        <taxon>Dikarya</taxon>
        <taxon>Basidiomycota</taxon>
        <taxon>Agaricomycotina</taxon>
        <taxon>Agaricomycetes</taxon>
        <taxon>Agaricomycetidae</taxon>
        <taxon>Agaricales</taxon>
        <taxon>Marasmiineae</taxon>
        <taxon>Physalacriaceae</taxon>
        <taxon>Cylindrobasidium</taxon>
    </lineage>
</organism>
<accession>A0A0D7BQ73</accession>
<keyword evidence="5" id="KW-1185">Reference proteome</keyword>
<dbReference type="CDD" id="cd00047">
    <property type="entry name" value="PTPc"/>
    <property type="match status" value="1"/>
</dbReference>
<dbReference type="SUPFAM" id="SSF52799">
    <property type="entry name" value="(Phosphotyrosine protein) phosphatases II"/>
    <property type="match status" value="1"/>
</dbReference>
<sequence>MASASAPHHRSPLQLLQDRELQRTRARYISRTGTDSKQLGITPDIAAHYSVERGSEEVDANRYVDICPYDRNCVRTVDTRYLNASWVLERHGAKWWIATQAPLPATFHPFLSLFLDAVQAPTSSTPPTHIRTIVQLTRLTEGGTTKADAYIPPHIGKPALVYANDGRAPLTITLDASSSIPSAACTLSVLTIRDTQTNTSRQIKHLLYDAWPDHGVPSTADRATLLEFIKLVDSTNRGTDAQDPPIVVGCSAGVGRTGTFIALSSLLRTRRVLPPATNPTAHTVVHPSPLGALPSDDPVITEVDFLREQRPCMVQRQEQIMLIYDILRTIPSNP</sequence>
<protein>
    <submittedName>
        <fullName evidence="4">Phosphatases II</fullName>
    </submittedName>
</protein>
<dbReference type="SMART" id="SM00194">
    <property type="entry name" value="PTPc"/>
    <property type="match status" value="1"/>
</dbReference>
<dbReference type="AlphaFoldDB" id="A0A0D7BQ73"/>
<dbReference type="PROSITE" id="PS50056">
    <property type="entry name" value="TYR_PHOSPHATASE_2"/>
    <property type="match status" value="1"/>
</dbReference>
<dbReference type="GO" id="GO:0004725">
    <property type="term" value="F:protein tyrosine phosphatase activity"/>
    <property type="evidence" value="ECO:0007669"/>
    <property type="project" value="InterPro"/>
</dbReference>
<dbReference type="PANTHER" id="PTHR19134:SF449">
    <property type="entry name" value="TYROSINE-PROTEIN PHOSPHATASE 1"/>
    <property type="match status" value="1"/>
</dbReference>
<dbReference type="InterPro" id="IPR029021">
    <property type="entry name" value="Prot-tyrosine_phosphatase-like"/>
</dbReference>
<dbReference type="STRING" id="1314674.A0A0D7BQ73"/>
<dbReference type="PROSITE" id="PS50055">
    <property type="entry name" value="TYR_PHOSPHATASE_PTP"/>
    <property type="match status" value="1"/>
</dbReference>
<feature type="domain" description="Tyrosine-protein phosphatase" evidence="2">
    <location>
        <begin position="61"/>
        <end position="330"/>
    </location>
</feature>
<evidence type="ECO:0000313" key="4">
    <source>
        <dbReference type="EMBL" id="KIY71741.1"/>
    </source>
</evidence>
<dbReference type="Pfam" id="PF00102">
    <property type="entry name" value="Y_phosphatase"/>
    <property type="match status" value="1"/>
</dbReference>
<dbReference type="InterPro" id="IPR003595">
    <property type="entry name" value="Tyr_Pase_cat"/>
</dbReference>
<dbReference type="SMART" id="SM00404">
    <property type="entry name" value="PTPc_motif"/>
    <property type="match status" value="1"/>
</dbReference>
<proteinExistence type="inferred from homology"/>
<feature type="domain" description="Tyrosine specific protein phosphatases" evidence="3">
    <location>
        <begin position="226"/>
        <end position="321"/>
    </location>
</feature>
<dbReference type="OrthoDB" id="10253954at2759"/>
<comment type="similarity">
    <text evidence="1">Belongs to the protein-tyrosine phosphatase family. Non-receptor class subfamily.</text>
</comment>
<evidence type="ECO:0000256" key="1">
    <source>
        <dbReference type="ARBA" id="ARBA00009649"/>
    </source>
</evidence>
<dbReference type="Gene3D" id="3.90.190.10">
    <property type="entry name" value="Protein tyrosine phosphatase superfamily"/>
    <property type="match status" value="1"/>
</dbReference>
<dbReference type="PRINTS" id="PR00700">
    <property type="entry name" value="PRTYPHPHTASE"/>
</dbReference>
<dbReference type="InterPro" id="IPR050348">
    <property type="entry name" value="Protein-Tyr_Phosphatase"/>
</dbReference>
<dbReference type="InterPro" id="IPR000242">
    <property type="entry name" value="PTP_cat"/>
</dbReference>
<reference evidence="4 5" key="1">
    <citation type="journal article" date="2015" name="Fungal Genet. Biol.">
        <title>Evolution of novel wood decay mechanisms in Agaricales revealed by the genome sequences of Fistulina hepatica and Cylindrobasidium torrendii.</title>
        <authorList>
            <person name="Floudas D."/>
            <person name="Held B.W."/>
            <person name="Riley R."/>
            <person name="Nagy L.G."/>
            <person name="Koehler G."/>
            <person name="Ransdell A.S."/>
            <person name="Younus H."/>
            <person name="Chow J."/>
            <person name="Chiniquy J."/>
            <person name="Lipzen A."/>
            <person name="Tritt A."/>
            <person name="Sun H."/>
            <person name="Haridas S."/>
            <person name="LaButti K."/>
            <person name="Ohm R.A."/>
            <person name="Kues U."/>
            <person name="Blanchette R.A."/>
            <person name="Grigoriev I.V."/>
            <person name="Minto R.E."/>
            <person name="Hibbett D.S."/>
        </authorList>
    </citation>
    <scope>NUCLEOTIDE SEQUENCE [LARGE SCALE GENOMIC DNA]</scope>
    <source>
        <strain evidence="4 5">FP15055 ss-10</strain>
    </source>
</reference>
<dbReference type="EMBL" id="KN880451">
    <property type="protein sequence ID" value="KIY71741.1"/>
    <property type="molecule type" value="Genomic_DNA"/>
</dbReference>
<name>A0A0D7BQ73_9AGAR</name>
<gene>
    <name evidence="4" type="ORF">CYLTODRAFT_418644</name>
</gene>
<evidence type="ECO:0000259" key="3">
    <source>
        <dbReference type="PROSITE" id="PS50056"/>
    </source>
</evidence>
<evidence type="ECO:0000259" key="2">
    <source>
        <dbReference type="PROSITE" id="PS50055"/>
    </source>
</evidence>
<dbReference type="InterPro" id="IPR000387">
    <property type="entry name" value="Tyr_Pase_dom"/>
</dbReference>